<sequence>MEPARNKQHIAVITDTEDDMSYLLKSAVSLAKMISGEIQVLSVKKPTQVIGKGNQLSAMRSINQNYILTDKRIKNLVLPIMEKYDVSINYTSTFGNIKSEIERYLNVNKPDILVLGRRKSKAFNTADDRIINFVLGIFEGTVLIVSPNKGLEPGKKIGIGSLNCSKAAFATSFTEDLFFNANSSLKSFNLLENSDLEQGIGNVLGRKTINYVFDRSENTVKKLPDYLTKSKIDLLFMERRKREKISLSKPLNTYDIVRNSDINLLIIGKSQTYYNNNLKIA</sequence>
<gene>
    <name evidence="2" type="ORF">EHW67_05435</name>
</gene>
<accession>A0A430K6I7</accession>
<name>A0A430K6I7_9FLAO</name>
<proteinExistence type="predicted"/>
<dbReference type="InterPro" id="IPR014729">
    <property type="entry name" value="Rossmann-like_a/b/a_fold"/>
</dbReference>
<reference evidence="2 3" key="1">
    <citation type="submission" date="2018-11" db="EMBL/GenBank/DDBJ databases">
        <title>Arenibacter aquaticus sp.nov., a marine bacterium isolated from surface seawater in the South China Sea.</title>
        <authorList>
            <person name="Guo J."/>
            <person name="Sun J."/>
        </authorList>
    </citation>
    <scope>NUCLEOTIDE SEQUENCE [LARGE SCALE GENOMIC DNA]</scope>
    <source>
        <strain evidence="2 3">GUO666</strain>
    </source>
</reference>
<keyword evidence="3" id="KW-1185">Reference proteome</keyword>
<dbReference type="EMBL" id="RQPJ01000002">
    <property type="protein sequence ID" value="RTE54610.1"/>
    <property type="molecule type" value="Genomic_DNA"/>
</dbReference>
<dbReference type="OrthoDB" id="1198867at2"/>
<feature type="domain" description="UspA" evidence="1">
    <location>
        <begin position="8"/>
        <end position="123"/>
    </location>
</feature>
<protein>
    <recommendedName>
        <fullName evidence="1">UspA domain-containing protein</fullName>
    </recommendedName>
</protein>
<dbReference type="Proteomes" id="UP000267585">
    <property type="component" value="Unassembled WGS sequence"/>
</dbReference>
<dbReference type="Pfam" id="PF00582">
    <property type="entry name" value="Usp"/>
    <property type="match status" value="1"/>
</dbReference>
<dbReference type="AlphaFoldDB" id="A0A430K6I7"/>
<dbReference type="InterPro" id="IPR006016">
    <property type="entry name" value="UspA"/>
</dbReference>
<comment type="caution">
    <text evidence="2">The sequence shown here is derived from an EMBL/GenBank/DDBJ whole genome shotgun (WGS) entry which is preliminary data.</text>
</comment>
<dbReference type="Gene3D" id="3.40.50.620">
    <property type="entry name" value="HUPs"/>
    <property type="match status" value="1"/>
</dbReference>
<evidence type="ECO:0000313" key="3">
    <source>
        <dbReference type="Proteomes" id="UP000267585"/>
    </source>
</evidence>
<evidence type="ECO:0000259" key="1">
    <source>
        <dbReference type="Pfam" id="PF00582"/>
    </source>
</evidence>
<dbReference type="SUPFAM" id="SSF52402">
    <property type="entry name" value="Adenine nucleotide alpha hydrolases-like"/>
    <property type="match status" value="1"/>
</dbReference>
<evidence type="ECO:0000313" key="2">
    <source>
        <dbReference type="EMBL" id="RTE54610.1"/>
    </source>
</evidence>
<organism evidence="2 3">
    <name type="scientific">Arenibacter aquaticus</name>
    <dbReference type="NCBI Taxonomy" id="2489054"/>
    <lineage>
        <taxon>Bacteria</taxon>
        <taxon>Pseudomonadati</taxon>
        <taxon>Bacteroidota</taxon>
        <taxon>Flavobacteriia</taxon>
        <taxon>Flavobacteriales</taxon>
        <taxon>Flavobacteriaceae</taxon>
        <taxon>Arenibacter</taxon>
    </lineage>
</organism>
<dbReference type="RefSeq" id="WP_126161343.1">
    <property type="nucleotide sequence ID" value="NZ_RQPJ01000002.1"/>
</dbReference>